<dbReference type="PANTHER" id="PTHR10434:SF11">
    <property type="entry name" value="1-ACYL-SN-GLYCEROL-3-PHOSPHATE ACYLTRANSFERASE"/>
    <property type="match status" value="1"/>
</dbReference>
<feature type="domain" description="Phospholipid/glycerol acyltransferase" evidence="3">
    <location>
        <begin position="35"/>
        <end position="145"/>
    </location>
</feature>
<dbReference type="CDD" id="cd07989">
    <property type="entry name" value="LPLAT_AGPAT-like"/>
    <property type="match status" value="1"/>
</dbReference>
<keyword evidence="2 4" id="KW-0012">Acyltransferase</keyword>
<name>A0ABN7RXE1_THEXY</name>
<gene>
    <name evidence="4" type="primary">txxe 2585-plsC</name>
    <name evidence="4" type="ORF">TXXE_11480</name>
</gene>
<comment type="caution">
    <text evidence="4">The sequence shown here is derived from an EMBL/GenBank/DDBJ whole genome shotgun (WGS) entry which is preliminary data.</text>
</comment>
<proteinExistence type="predicted"/>
<sequence>MNFYEIARVVLRTLYTVLFRLKAHGVENVPREGGVLICSNHISVLDPPTLGIYVPRRLHYMAKSELFKFKPFAALITALGAFPVKRGGVSKEAIKTSLQLLRDGHAILMFPEGTRNSDASSAKRGAALLAIRSGATVVPCRIIGGYRLFRRTHVIYGPPIDLSPYADSTDGEALDQATELIMQRIRELQVG</sequence>
<protein>
    <submittedName>
        <fullName evidence="4">1-acyl-sn-glycerol-3-phosphate acyltransferase</fullName>
        <ecNumber evidence="4">2.3.1.51</ecNumber>
    </submittedName>
</protein>
<dbReference type="RefSeq" id="WP_213484733.1">
    <property type="nucleotide sequence ID" value="NZ_CAJRAY010000053.1"/>
</dbReference>
<dbReference type="SMART" id="SM00563">
    <property type="entry name" value="PlsC"/>
    <property type="match status" value="1"/>
</dbReference>
<dbReference type="PANTHER" id="PTHR10434">
    <property type="entry name" value="1-ACYL-SN-GLYCEROL-3-PHOSPHATE ACYLTRANSFERASE"/>
    <property type="match status" value="1"/>
</dbReference>
<evidence type="ECO:0000313" key="5">
    <source>
        <dbReference type="Proteomes" id="UP000681526"/>
    </source>
</evidence>
<keyword evidence="1 4" id="KW-0808">Transferase</keyword>
<organism evidence="4 5">
    <name type="scientific">Thermobacillus xylanilyticus</name>
    <dbReference type="NCBI Taxonomy" id="76633"/>
    <lineage>
        <taxon>Bacteria</taxon>
        <taxon>Bacillati</taxon>
        <taxon>Bacillota</taxon>
        <taxon>Bacilli</taxon>
        <taxon>Bacillales</taxon>
        <taxon>Paenibacillaceae</taxon>
        <taxon>Thermobacillus</taxon>
    </lineage>
</organism>
<dbReference type="EMBL" id="CAJRAY010000053">
    <property type="protein sequence ID" value="CAG5088042.1"/>
    <property type="molecule type" value="Genomic_DNA"/>
</dbReference>
<dbReference type="SUPFAM" id="SSF69593">
    <property type="entry name" value="Glycerol-3-phosphate (1)-acyltransferase"/>
    <property type="match status" value="1"/>
</dbReference>
<evidence type="ECO:0000259" key="3">
    <source>
        <dbReference type="SMART" id="SM00563"/>
    </source>
</evidence>
<evidence type="ECO:0000313" key="4">
    <source>
        <dbReference type="EMBL" id="CAG5088042.1"/>
    </source>
</evidence>
<accession>A0ABN7RXE1</accession>
<evidence type="ECO:0000256" key="1">
    <source>
        <dbReference type="ARBA" id="ARBA00022679"/>
    </source>
</evidence>
<dbReference type="InterPro" id="IPR002123">
    <property type="entry name" value="Plipid/glycerol_acylTrfase"/>
</dbReference>
<evidence type="ECO:0000256" key="2">
    <source>
        <dbReference type="ARBA" id="ARBA00023315"/>
    </source>
</evidence>
<dbReference type="Proteomes" id="UP000681526">
    <property type="component" value="Unassembled WGS sequence"/>
</dbReference>
<dbReference type="GO" id="GO:0003841">
    <property type="term" value="F:1-acylglycerol-3-phosphate O-acyltransferase activity"/>
    <property type="evidence" value="ECO:0007669"/>
    <property type="project" value="UniProtKB-EC"/>
</dbReference>
<keyword evidence="5" id="KW-1185">Reference proteome</keyword>
<reference evidence="4 5" key="1">
    <citation type="submission" date="2021-04" db="EMBL/GenBank/DDBJ databases">
        <authorList>
            <person name="Rakotoarivonina H."/>
        </authorList>
    </citation>
    <scope>NUCLEOTIDE SEQUENCE [LARGE SCALE GENOMIC DNA]</scope>
    <source>
        <strain evidence="4 5">XE</strain>
    </source>
</reference>
<dbReference type="EC" id="2.3.1.51" evidence="4"/>
<dbReference type="Pfam" id="PF01553">
    <property type="entry name" value="Acyltransferase"/>
    <property type="match status" value="1"/>
</dbReference>